<dbReference type="OrthoDB" id="9802320at2"/>
<evidence type="ECO:0000313" key="4">
    <source>
        <dbReference type="EMBL" id="SFP97811.1"/>
    </source>
</evidence>
<evidence type="ECO:0000259" key="3">
    <source>
        <dbReference type="Pfam" id="PF19838"/>
    </source>
</evidence>
<dbReference type="GO" id="GO:1990351">
    <property type="term" value="C:transporter complex"/>
    <property type="evidence" value="ECO:0007669"/>
    <property type="project" value="TreeGrafter"/>
</dbReference>
<sequence length="912" mass="102799">MQNQYKLYANIKTAVIFLCVLTFITFPLLANSRCINKFQQLLTIPADTIPARTDSGISAPADTLPAKNVIRKPVISDSVSFVETDTLSDSSRRIVVDTTLFSKDSLDAPISYTAEDSAVLHIPTKQFLLYGKANTTYTDMKLDANTIEYDQNKNLIKAYGGTDTSKGALNLPTFVQGDQTSIMDTVFFNLKTQKGLTKNTYYKAGEMFVNAQRVKKVEKDVEYAYRGRFTTCNLDTPHFDIRARKIKIVNDKIAVSGPAFPEFEGVPMPIAIPFGIYPLQRGRHSGLLPPQFTTSDVFGLGLEGLGYYKVINDNWDSRIQGNIYSYGGWQADATTNYYKRYKYRGTFALSAIHTKRLNNDLYSLSKEEFYTSNTYQVRWNHSSDSKARPGTTFSASVQAGSTQYNKNLTNNAMANFNNNLASSITYSKTWGLGNNLSVSLNETQNSVSRLINMNLPTVSFTTPTIYPFQKKEQVGSLKWYQKLGIGYSGNLLNVVSFYDSAINFGKILDTMQWGVTHRIPITLTLPALGPLVLAPSINYQENWYAQKINYSDWNKKSGKVDTSIERGFYAAREMSFGMSMNTRIFGTYNFKNSKLRHEIDPSIGISYKPNMVSKYYKNVIVDSTGQVRRISQLQGNVLGGFSEGRFGGITFGISNLLEMKKRNTDSTSADSVKKVRILDNLSITSGYNLIPDSANKERPISPISISAGTNLFNKINITANATINPYRQDTANHYHLLWKEGKIGQFQQGNLSLSTSLKSKSKKDDRSDEDRLNDYDETLTPDEQQAQLDYIRSNPAEFVDFNTPWSLQLSYSLGFTRMLQSDLIHYKNNLSTNVNVNGTISLSPKWQLGGGFYFDIITRKLQASNFFLTRDMHCWQMTIDINVGLYKSFTITLNPKSGILRDLRINKRFMQQ</sequence>
<feature type="domain" description="LPS-assembly protein LptD central" evidence="3">
    <location>
        <begin position="255"/>
        <end position="726"/>
    </location>
</feature>
<evidence type="ECO:0000256" key="1">
    <source>
        <dbReference type="SAM" id="MobiDB-lite"/>
    </source>
</evidence>
<keyword evidence="5" id="KW-1185">Reference proteome</keyword>
<name>A0A1I5URB0_9BACT</name>
<feature type="region of interest" description="Disordered" evidence="1">
    <location>
        <begin position="755"/>
        <end position="779"/>
    </location>
</feature>
<organism evidence="4 5">
    <name type="scientific">Parafilimonas terrae</name>
    <dbReference type="NCBI Taxonomy" id="1465490"/>
    <lineage>
        <taxon>Bacteria</taxon>
        <taxon>Pseudomonadati</taxon>
        <taxon>Bacteroidota</taxon>
        <taxon>Chitinophagia</taxon>
        <taxon>Chitinophagales</taxon>
        <taxon>Chitinophagaceae</taxon>
        <taxon>Parafilimonas</taxon>
    </lineage>
</organism>
<accession>A0A1I5URB0</accession>
<keyword evidence="2" id="KW-0812">Transmembrane</keyword>
<dbReference type="GO" id="GO:0009279">
    <property type="term" value="C:cell outer membrane"/>
    <property type="evidence" value="ECO:0007669"/>
    <property type="project" value="TreeGrafter"/>
</dbReference>
<proteinExistence type="predicted"/>
<evidence type="ECO:0000256" key="2">
    <source>
        <dbReference type="SAM" id="Phobius"/>
    </source>
</evidence>
<dbReference type="InterPro" id="IPR050218">
    <property type="entry name" value="LptD"/>
</dbReference>
<dbReference type="RefSeq" id="WP_090657112.1">
    <property type="nucleotide sequence ID" value="NZ_FOXQ01000004.1"/>
</dbReference>
<gene>
    <name evidence="4" type="ORF">SAMN05444277_1042</name>
</gene>
<evidence type="ECO:0000313" key="5">
    <source>
        <dbReference type="Proteomes" id="UP000199031"/>
    </source>
</evidence>
<dbReference type="EMBL" id="FOXQ01000004">
    <property type="protein sequence ID" value="SFP97811.1"/>
    <property type="molecule type" value="Genomic_DNA"/>
</dbReference>
<keyword evidence="2" id="KW-1133">Transmembrane helix</keyword>
<dbReference type="PANTHER" id="PTHR30189:SF1">
    <property type="entry name" value="LPS-ASSEMBLY PROTEIN LPTD"/>
    <property type="match status" value="1"/>
</dbReference>
<feature type="transmembrane region" description="Helical" evidence="2">
    <location>
        <begin position="7"/>
        <end position="30"/>
    </location>
</feature>
<dbReference type="Pfam" id="PF19838">
    <property type="entry name" value="LptD_2"/>
    <property type="match status" value="1"/>
</dbReference>
<protein>
    <recommendedName>
        <fullName evidence="3">LPS-assembly protein LptD central domain-containing protein</fullName>
    </recommendedName>
</protein>
<dbReference type="PANTHER" id="PTHR30189">
    <property type="entry name" value="LPS-ASSEMBLY PROTEIN"/>
    <property type="match status" value="1"/>
</dbReference>
<keyword evidence="2" id="KW-0472">Membrane</keyword>
<dbReference type="AlphaFoldDB" id="A0A1I5URB0"/>
<feature type="compositionally biased region" description="Basic and acidic residues" evidence="1">
    <location>
        <begin position="762"/>
        <end position="774"/>
    </location>
</feature>
<dbReference type="STRING" id="1465490.SAMN05444277_1042"/>
<dbReference type="InterPro" id="IPR045659">
    <property type="entry name" value="LptD_2"/>
</dbReference>
<reference evidence="4 5" key="1">
    <citation type="submission" date="2016-10" db="EMBL/GenBank/DDBJ databases">
        <authorList>
            <person name="de Groot N.N."/>
        </authorList>
    </citation>
    <scope>NUCLEOTIDE SEQUENCE [LARGE SCALE GENOMIC DNA]</scope>
    <source>
        <strain evidence="4 5">DSM 28286</strain>
    </source>
</reference>
<dbReference type="Proteomes" id="UP000199031">
    <property type="component" value="Unassembled WGS sequence"/>
</dbReference>